<dbReference type="Proteomes" id="UP000811619">
    <property type="component" value="Unassembled WGS sequence"/>
</dbReference>
<dbReference type="OrthoDB" id="4951419at2759"/>
<accession>A0A8K0J4B0</accession>
<keyword evidence="3" id="KW-1185">Reference proteome</keyword>
<protein>
    <submittedName>
        <fullName evidence="2">Uncharacterized protein</fullName>
    </submittedName>
</protein>
<feature type="compositionally biased region" description="Acidic residues" evidence="1">
    <location>
        <begin position="304"/>
        <end position="315"/>
    </location>
</feature>
<feature type="region of interest" description="Disordered" evidence="1">
    <location>
        <begin position="136"/>
        <end position="164"/>
    </location>
</feature>
<proteinExistence type="predicted"/>
<feature type="compositionally biased region" description="Polar residues" evidence="1">
    <location>
        <begin position="227"/>
        <end position="241"/>
    </location>
</feature>
<comment type="caution">
    <text evidence="2">The sequence shown here is derived from an EMBL/GenBank/DDBJ whole genome shotgun (WGS) entry which is preliminary data.</text>
</comment>
<name>A0A8K0J4B0_9HYPO</name>
<feature type="region of interest" description="Disordered" evidence="1">
    <location>
        <begin position="203"/>
        <end position="246"/>
    </location>
</feature>
<sequence>MLSKSLVAARAAVRDLFRGAHGRGRERCWGESAGGGASWTTNEGGLLGDVVGWSSVGLVGDGMGVASEDTFVTSRSWQSNLTDLPAPAKDHAIIKEGPRRRVSRTLSGPAVEETYLVLDWVPASPGQGNDLGKAGYARPSTQRAGMATTESGEEVSDGEPRACDAASPAGYGRITASTLFAYRAMNVRSARGDAARLRREVARDAMPWPESEPRDQDSPFPPRVLPTNGTGTDQDYPSTPQADATRDAAEAAFAYEYDISDDEGDAPGRISPRTFRLWATASSSQQVLPGQDDASCSPAQSGLADDDDDDDDDDASTWSSGAEALEWNHILQWQNRMPSPRPDAPLPSPVRSPGQVTTLTH</sequence>
<evidence type="ECO:0000256" key="1">
    <source>
        <dbReference type="SAM" id="MobiDB-lite"/>
    </source>
</evidence>
<feature type="non-terminal residue" evidence="2">
    <location>
        <position position="361"/>
    </location>
</feature>
<gene>
    <name evidence="2" type="ORF">E4U42_007150</name>
</gene>
<reference evidence="2" key="1">
    <citation type="journal article" date="2020" name="bioRxiv">
        <title>Whole genome comparisons of ergot fungi reveals the divergence and evolution of species within the genus Claviceps are the result of varying mechanisms driving genome evolution and host range expansion.</title>
        <authorList>
            <person name="Wyka S.A."/>
            <person name="Mondo S.J."/>
            <person name="Liu M."/>
            <person name="Dettman J."/>
            <person name="Nalam V."/>
            <person name="Broders K.D."/>
        </authorList>
    </citation>
    <scope>NUCLEOTIDE SEQUENCE</scope>
    <source>
        <strain evidence="2">CCC 489</strain>
    </source>
</reference>
<dbReference type="EMBL" id="SRPY01000791">
    <property type="protein sequence ID" value="KAG5917714.1"/>
    <property type="molecule type" value="Genomic_DNA"/>
</dbReference>
<evidence type="ECO:0000313" key="3">
    <source>
        <dbReference type="Proteomes" id="UP000811619"/>
    </source>
</evidence>
<dbReference type="AlphaFoldDB" id="A0A8K0J4B0"/>
<feature type="compositionally biased region" description="Pro residues" evidence="1">
    <location>
        <begin position="339"/>
        <end position="350"/>
    </location>
</feature>
<organism evidence="2 3">
    <name type="scientific">Claviceps africana</name>
    <dbReference type="NCBI Taxonomy" id="83212"/>
    <lineage>
        <taxon>Eukaryota</taxon>
        <taxon>Fungi</taxon>
        <taxon>Dikarya</taxon>
        <taxon>Ascomycota</taxon>
        <taxon>Pezizomycotina</taxon>
        <taxon>Sordariomycetes</taxon>
        <taxon>Hypocreomycetidae</taxon>
        <taxon>Hypocreales</taxon>
        <taxon>Clavicipitaceae</taxon>
        <taxon>Claviceps</taxon>
    </lineage>
</organism>
<evidence type="ECO:0000313" key="2">
    <source>
        <dbReference type="EMBL" id="KAG5917714.1"/>
    </source>
</evidence>
<feature type="region of interest" description="Disordered" evidence="1">
    <location>
        <begin position="282"/>
        <end position="361"/>
    </location>
</feature>